<dbReference type="GO" id="GO:0047265">
    <property type="term" value="F:poly(glycerol-phosphate) alpha-glucosyltransferase activity"/>
    <property type="evidence" value="ECO:0007669"/>
    <property type="project" value="UniProtKB-EC"/>
</dbReference>
<dbReference type="EC" id="2.4.1.52" evidence="2"/>
<dbReference type="Pfam" id="PF00534">
    <property type="entry name" value="Glycos_transf_1"/>
    <property type="match status" value="1"/>
</dbReference>
<evidence type="ECO:0000313" key="2">
    <source>
        <dbReference type="EMBL" id="RYC74769.1"/>
    </source>
</evidence>
<evidence type="ECO:0000259" key="1">
    <source>
        <dbReference type="Pfam" id="PF00534"/>
    </source>
</evidence>
<organism evidence="2 3">
    <name type="scientific">Candidatus Nanosyncoccus alces</name>
    <dbReference type="NCBI Taxonomy" id="2171997"/>
    <lineage>
        <taxon>Bacteria</taxon>
        <taxon>Candidatus Saccharimonadota</taxon>
        <taxon>Candidatus Nanosyncoccalia</taxon>
        <taxon>Candidatus Nanosyncoccales</taxon>
        <taxon>Candidatus Nanosyncoccaceae</taxon>
        <taxon>Candidatus Nanosyncoccus</taxon>
    </lineage>
</organism>
<dbReference type="GO" id="GO:0008233">
    <property type="term" value="F:peptidase activity"/>
    <property type="evidence" value="ECO:0007669"/>
    <property type="project" value="UniProtKB-KW"/>
</dbReference>
<reference evidence="2 3" key="2">
    <citation type="journal article" date="2020" name="Cell Rep.">
        <title>Acquisition and Adaptation of Ultra-small Parasitic Reduced Genome Bacteria to Mammalian Hosts.</title>
        <authorList>
            <person name="McLean J.S."/>
            <person name="Bor B."/>
            <person name="Kerns K.A."/>
            <person name="Liu Q."/>
            <person name="To T.T."/>
            <person name="Solden L."/>
            <person name="Hendrickson E.L."/>
            <person name="Wrighton K."/>
            <person name="Shi W."/>
            <person name="He X."/>
        </authorList>
    </citation>
    <scope>NUCLEOTIDE SEQUENCE [LARGE SCALE GENOMIC DNA]</scope>
    <source>
        <strain evidence="2 3">TM7_G3_2_Rum_HOT_351B</strain>
    </source>
</reference>
<gene>
    <name evidence="2" type="primary">tagE</name>
    <name evidence="2" type="ORF">G3RUM_00309</name>
</gene>
<name>A0ABY0FN39_9BACT</name>
<dbReference type="Gene3D" id="3.40.50.2000">
    <property type="entry name" value="Glycogen Phosphorylase B"/>
    <property type="match status" value="2"/>
</dbReference>
<dbReference type="SUPFAM" id="SSF53756">
    <property type="entry name" value="UDP-Glycosyltransferase/glycogen phosphorylase"/>
    <property type="match status" value="1"/>
</dbReference>
<dbReference type="PANTHER" id="PTHR12526:SF584">
    <property type="entry name" value="GLYCOSYLTRANSFERASE"/>
    <property type="match status" value="1"/>
</dbReference>
<dbReference type="InterPro" id="IPR001296">
    <property type="entry name" value="Glyco_trans_1"/>
</dbReference>
<keyword evidence="2" id="KW-0328">Glycosyltransferase</keyword>
<protein>
    <submittedName>
        <fullName evidence="2">Poly(Glycerol-phosphate) alpha-glucosyltransferase</fullName>
        <ecNumber evidence="2">2.4.1.52</ecNumber>
    </submittedName>
</protein>
<keyword evidence="2" id="KW-0808">Transferase</keyword>
<dbReference type="RefSeq" id="WP_129734715.1">
    <property type="nucleotide sequence ID" value="NZ_PRLM01000003.1"/>
</dbReference>
<accession>A0ABY0FN39</accession>
<comment type="caution">
    <text evidence="2">The sequence shown here is derived from an EMBL/GenBank/DDBJ whole genome shotgun (WGS) entry which is preliminary data.</text>
</comment>
<keyword evidence="3" id="KW-1185">Reference proteome</keyword>
<dbReference type="EMBL" id="PRLM01000003">
    <property type="protein sequence ID" value="RYC74769.1"/>
    <property type="molecule type" value="Genomic_DNA"/>
</dbReference>
<dbReference type="PANTHER" id="PTHR12526">
    <property type="entry name" value="GLYCOSYLTRANSFERASE"/>
    <property type="match status" value="1"/>
</dbReference>
<proteinExistence type="predicted"/>
<dbReference type="GO" id="GO:0006508">
    <property type="term" value="P:proteolysis"/>
    <property type="evidence" value="ECO:0007669"/>
    <property type="project" value="UniProtKB-KW"/>
</dbReference>
<evidence type="ECO:0000313" key="3">
    <source>
        <dbReference type="Proteomes" id="UP001191019"/>
    </source>
</evidence>
<dbReference type="Proteomes" id="UP001191019">
    <property type="component" value="Unassembled WGS sequence"/>
</dbReference>
<feature type="domain" description="Glycosyl transferase family 1" evidence="1">
    <location>
        <begin position="235"/>
        <end position="377"/>
    </location>
</feature>
<sequence>MKAKVRQKYSGSTKVRKEFVGLKVALVCDWLTNVGGAEKLLLRIHELFPEAPIYTSKYDLKGIDWFKDAEIRTGWLQNFPSKMRRILGPLRQWYFSHLDLSEYDLIISVTGAEAKAVKSGRRLHEKGKKNVKNPDGLHISYCHVPTQYYWQMYDDYVENPGFGVLNPFVRFFFKLLVRPLRKADLKAAQNPDYFVTISEYAKDAIKKYYGRDSVVIHPPVEVEDFKAGKVMTSFEPYYVVTSRQVNWKRLDLAVQACMMTQRRLMVIGEGPEHEKLVKMAEGSDLVKFLPLKQKRELSKYLAGSRGYLFPSLEPFGIAPVEALAAGCPVVAYGVGGAKDYIKDGENGLLFEPQSAKALAEAILKFEKMSFDRKKVAETVSDFGIGRFDKELVGFVRGKVEKKNGKN</sequence>
<reference evidence="2 3" key="1">
    <citation type="journal article" date="2018" name="bioRxiv">
        <title>Evidence of independent acquisition and adaption of ultra-small bacteria to human hosts across the highly diverse yet reduced genomes of the phylum Saccharibacteria.</title>
        <authorList>
            <person name="McLean J.S."/>
            <person name="Bor B."/>
            <person name="To T.T."/>
            <person name="Liu Q."/>
            <person name="Kearns K.A."/>
            <person name="Solden L.M."/>
            <person name="Wrighton K.C."/>
            <person name="He X."/>
            <person name="Shi W."/>
        </authorList>
    </citation>
    <scope>NUCLEOTIDE SEQUENCE [LARGE SCALE GENOMIC DNA]</scope>
    <source>
        <strain evidence="2 3">TM7_G3_2_Rum_HOT_351B</strain>
    </source>
</reference>